<evidence type="ECO:0000256" key="1">
    <source>
        <dbReference type="PIRNR" id="PIRNR012524"/>
    </source>
</evidence>
<protein>
    <submittedName>
        <fullName evidence="3">GntR family transcriptional regulator</fullName>
    </submittedName>
</protein>
<evidence type="ECO:0000259" key="2">
    <source>
        <dbReference type="SMART" id="SM00316"/>
    </source>
</evidence>
<dbReference type="Pfam" id="PF17783">
    <property type="entry name" value="WHD_CvfB"/>
    <property type="match status" value="1"/>
</dbReference>
<dbReference type="PANTHER" id="PTHR37296">
    <property type="entry name" value="CONSERVED VIRULENCE FACTOR B"/>
    <property type="match status" value="1"/>
</dbReference>
<gene>
    <name evidence="3" type="ORF">J1N51_11860</name>
</gene>
<dbReference type="AlphaFoldDB" id="A0A975HHQ3"/>
<dbReference type="Gene3D" id="1.10.10.10">
    <property type="entry name" value="Winged helix-like DNA-binding domain superfamily/Winged helix DNA-binding domain"/>
    <property type="match status" value="1"/>
</dbReference>
<name>A0A975HHQ3_9GAMM</name>
<reference evidence="3" key="1">
    <citation type="submission" date="2021-03" db="EMBL/GenBank/DDBJ databases">
        <title>Description of Psychrosphaera ytuae sp. nov. isolated from deep sea sediment of South China Sea.</title>
        <authorList>
            <person name="Zhang J."/>
            <person name="Xu X.-D."/>
        </authorList>
    </citation>
    <scope>NUCLEOTIDE SEQUENCE</scope>
    <source>
        <strain evidence="3">MTZ26</strain>
    </source>
</reference>
<dbReference type="RefSeq" id="WP_208831477.1">
    <property type="nucleotide sequence ID" value="NZ_CP072110.1"/>
</dbReference>
<proteinExistence type="inferred from homology"/>
<organism evidence="3 4">
    <name type="scientific">Psychrosphaera ytuae</name>
    <dbReference type="NCBI Taxonomy" id="2820710"/>
    <lineage>
        <taxon>Bacteria</taxon>
        <taxon>Pseudomonadati</taxon>
        <taxon>Pseudomonadota</taxon>
        <taxon>Gammaproteobacteria</taxon>
        <taxon>Alteromonadales</taxon>
        <taxon>Pseudoalteromonadaceae</taxon>
        <taxon>Psychrosphaera</taxon>
    </lineage>
</organism>
<dbReference type="InterPro" id="IPR014464">
    <property type="entry name" value="CvfB_fam"/>
</dbReference>
<feature type="domain" description="S1 motif" evidence="2">
    <location>
        <begin position="145"/>
        <end position="207"/>
    </location>
</feature>
<dbReference type="InterPro" id="IPR040764">
    <property type="entry name" value="CvfB_WH"/>
</dbReference>
<feature type="domain" description="S1 motif" evidence="2">
    <location>
        <begin position="3"/>
        <end position="64"/>
    </location>
</feature>
<evidence type="ECO:0000313" key="3">
    <source>
        <dbReference type="EMBL" id="QTH63421.1"/>
    </source>
</evidence>
<dbReference type="Proteomes" id="UP000682739">
    <property type="component" value="Chromosome"/>
</dbReference>
<dbReference type="PIRSF" id="PIRSF012524">
    <property type="entry name" value="YitL_S1"/>
    <property type="match status" value="1"/>
</dbReference>
<dbReference type="InterPro" id="IPR003029">
    <property type="entry name" value="S1_domain"/>
</dbReference>
<accession>A0A975HHQ3</accession>
<keyword evidence="4" id="KW-1185">Reference proteome</keyword>
<comment type="similarity">
    <text evidence="1">Belongs to the CvfB family.</text>
</comment>
<evidence type="ECO:0000313" key="4">
    <source>
        <dbReference type="Proteomes" id="UP000682739"/>
    </source>
</evidence>
<sequence length="285" mass="32055">MIEVGKTNTLTVTKMMDFGAYLDGENLGEILLPRKHEPDNIDVGDELEVFVYLDSEDRPVATTQKPKVEVGQFAYLEVKDTNRVGAFLDWGLDKDLMVPYGEQHRPLEVGKKVLVYVYLDKIDQRPTASSKVDKFLQDENQGTFKPNQAVSLIIANSTDLGYKAIINHSHYGLLFKQDVFRRLSFGQSIKGFIKRIRQDGRIDLTLEGGKVTRDKDAEVIKRFLEKEGGFAAVHDKSDPELIKKLFGMSKGAFKKTIGAMYKSGDITIEKTGIRLTTEKGTATRD</sequence>
<dbReference type="KEGG" id="psym:J1N51_11860"/>
<dbReference type="InterPro" id="IPR036388">
    <property type="entry name" value="WH-like_DNA-bd_sf"/>
</dbReference>
<dbReference type="PANTHER" id="PTHR37296:SF1">
    <property type="entry name" value="CONSERVED VIRULENCE FACTOR B"/>
    <property type="match status" value="1"/>
</dbReference>
<dbReference type="InterPro" id="IPR012340">
    <property type="entry name" value="NA-bd_OB-fold"/>
</dbReference>
<dbReference type="InterPro" id="IPR039566">
    <property type="entry name" value="CvfB_S1_st"/>
</dbReference>
<dbReference type="Pfam" id="PF13509">
    <property type="entry name" value="S1_2"/>
    <property type="match status" value="2"/>
</dbReference>
<dbReference type="EMBL" id="CP072110">
    <property type="protein sequence ID" value="QTH63421.1"/>
    <property type="molecule type" value="Genomic_DNA"/>
</dbReference>
<dbReference type="GO" id="GO:0003676">
    <property type="term" value="F:nucleic acid binding"/>
    <property type="evidence" value="ECO:0007669"/>
    <property type="project" value="InterPro"/>
</dbReference>
<dbReference type="SMART" id="SM00316">
    <property type="entry name" value="S1"/>
    <property type="match status" value="3"/>
</dbReference>
<feature type="domain" description="S1 motif" evidence="2">
    <location>
        <begin position="69"/>
        <end position="131"/>
    </location>
</feature>
<dbReference type="Gene3D" id="2.40.50.140">
    <property type="entry name" value="Nucleic acid-binding proteins"/>
    <property type="match status" value="1"/>
</dbReference>